<reference evidence="2 3" key="1">
    <citation type="submission" date="2020-08" db="EMBL/GenBank/DDBJ databases">
        <authorList>
            <person name="Liu C."/>
            <person name="Sun Q."/>
        </authorList>
    </citation>
    <scope>NUCLEOTIDE SEQUENCE [LARGE SCALE GENOMIC DNA]</scope>
    <source>
        <strain evidence="2 3">L34</strain>
    </source>
</reference>
<dbReference type="EMBL" id="JACRWH010000064">
    <property type="protein sequence ID" value="MBC6013185.1"/>
    <property type="molecule type" value="Genomic_DNA"/>
</dbReference>
<comment type="caution">
    <text evidence="2">The sequence shown here is derived from an EMBL/GenBank/DDBJ whole genome shotgun (WGS) entry which is preliminary data.</text>
</comment>
<feature type="domain" description="Treble clef zinc finger" evidence="1">
    <location>
        <begin position="2"/>
        <end position="37"/>
    </location>
</feature>
<accession>A0ABR7KKC4</accession>
<proteinExistence type="predicted"/>
<dbReference type="InterPro" id="IPR025487">
    <property type="entry name" value="DUF4379"/>
</dbReference>
<keyword evidence="3" id="KW-1185">Reference proteome</keyword>
<dbReference type="Pfam" id="PF14311">
    <property type="entry name" value="DUF4379"/>
    <property type="match status" value="1"/>
</dbReference>
<organism evidence="2 3">
    <name type="scientific">Holdemanella hominis</name>
    <dbReference type="NCBI Taxonomy" id="2764327"/>
    <lineage>
        <taxon>Bacteria</taxon>
        <taxon>Bacillati</taxon>
        <taxon>Bacillota</taxon>
        <taxon>Erysipelotrichia</taxon>
        <taxon>Erysipelotrichales</taxon>
        <taxon>Erysipelotrichaceae</taxon>
        <taxon>Holdemanella</taxon>
    </lineage>
</organism>
<dbReference type="Proteomes" id="UP000649075">
    <property type="component" value="Unassembled WGS sequence"/>
</dbReference>
<sequence length="46" mass="5685">MVYWQCKDCDRKYQQSIAMRVEKFERGFVSCTYCSGRHQKEIYRLL</sequence>
<protein>
    <recommendedName>
        <fullName evidence="1">Treble clef zinc finger domain-containing protein</fullName>
    </recommendedName>
</protein>
<gene>
    <name evidence="2" type="ORF">H8911_10845</name>
</gene>
<name>A0ABR7KKC4_9FIRM</name>
<evidence type="ECO:0000313" key="3">
    <source>
        <dbReference type="Proteomes" id="UP000649075"/>
    </source>
</evidence>
<evidence type="ECO:0000313" key="2">
    <source>
        <dbReference type="EMBL" id="MBC6013185.1"/>
    </source>
</evidence>
<evidence type="ECO:0000259" key="1">
    <source>
        <dbReference type="Pfam" id="PF14311"/>
    </source>
</evidence>